<evidence type="ECO:0000256" key="2">
    <source>
        <dbReference type="ARBA" id="ARBA00022490"/>
    </source>
</evidence>
<evidence type="ECO:0000256" key="3">
    <source>
        <dbReference type="ARBA" id="ARBA00023015"/>
    </source>
</evidence>
<keyword evidence="5" id="KW-0804">Transcription</keyword>
<dbReference type="Gene3D" id="1.10.10.10">
    <property type="entry name" value="Winged helix-like DNA-binding domain superfamily/Winged helix DNA-binding domain"/>
    <property type="match status" value="1"/>
</dbReference>
<protein>
    <submittedName>
        <fullName evidence="8">MarR family transcriptional regulator</fullName>
    </submittedName>
</protein>
<name>A0A2W4JZM2_9PSEU</name>
<dbReference type="AlphaFoldDB" id="A0A2W4JZM2"/>
<evidence type="ECO:0000313" key="7">
    <source>
        <dbReference type="EMBL" id="MFO7192950.1"/>
    </source>
</evidence>
<keyword evidence="4" id="KW-0238">DNA-binding</keyword>
<dbReference type="InterPro" id="IPR036390">
    <property type="entry name" value="WH_DNA-bd_sf"/>
</dbReference>
<dbReference type="PROSITE" id="PS50995">
    <property type="entry name" value="HTH_MARR_2"/>
    <property type="match status" value="1"/>
</dbReference>
<evidence type="ECO:0000313" key="9">
    <source>
        <dbReference type="Proteomes" id="UP000249324"/>
    </source>
</evidence>
<dbReference type="FunFam" id="1.10.10.10:FF:000163">
    <property type="entry name" value="MarR family transcriptional regulator"/>
    <property type="match status" value="1"/>
</dbReference>
<dbReference type="PANTHER" id="PTHR33164">
    <property type="entry name" value="TRANSCRIPTIONAL REGULATOR, MARR FAMILY"/>
    <property type="match status" value="1"/>
</dbReference>
<dbReference type="GO" id="GO:0005737">
    <property type="term" value="C:cytoplasm"/>
    <property type="evidence" value="ECO:0007669"/>
    <property type="project" value="UniProtKB-SubCell"/>
</dbReference>
<reference evidence="8" key="2">
    <citation type="submission" date="2018-05" db="EMBL/GenBank/DDBJ databases">
        <authorList>
            <person name="Lanie J.A."/>
            <person name="Ng W.-L."/>
            <person name="Kazmierczak K.M."/>
            <person name="Andrzejewski T.M."/>
            <person name="Davidsen T.M."/>
            <person name="Wayne K.J."/>
            <person name="Tettelin H."/>
            <person name="Glass J.I."/>
            <person name="Rusch D."/>
            <person name="Podicherti R."/>
            <person name="Tsui H.-C.T."/>
            <person name="Winkler M.E."/>
        </authorList>
    </citation>
    <scope>NUCLEOTIDE SEQUENCE</scope>
    <source>
        <strain evidence="8">ZC4RG45</strain>
    </source>
</reference>
<evidence type="ECO:0000256" key="5">
    <source>
        <dbReference type="ARBA" id="ARBA00023163"/>
    </source>
</evidence>
<evidence type="ECO:0000259" key="6">
    <source>
        <dbReference type="PROSITE" id="PS50995"/>
    </source>
</evidence>
<reference evidence="7 9" key="3">
    <citation type="journal article" date="2021" name="BMC Genomics">
        <title>Genome-resolved metagenome and metatranscriptome analyses of thermophilic composting reveal key bacterial players and their metabolic interactions.</title>
        <authorList>
            <person name="Braga L.P.P."/>
            <person name="Pereira R.V."/>
            <person name="Martins L.F."/>
            <person name="Moura L.M.S."/>
            <person name="Sanchez F.B."/>
            <person name="Patane J.S.L."/>
            <person name="da Silva A.M."/>
            <person name="Setubal J.C."/>
        </authorList>
    </citation>
    <scope>NUCLEOTIDE SEQUENCE [LARGE SCALE GENOMIC DNA]</scope>
    <source>
        <strain evidence="7">ZC4RG45</strain>
    </source>
</reference>
<dbReference type="GO" id="GO:0003677">
    <property type="term" value="F:DNA binding"/>
    <property type="evidence" value="ECO:0007669"/>
    <property type="project" value="UniProtKB-KW"/>
</dbReference>
<comment type="caution">
    <text evidence="8">The sequence shown here is derived from an EMBL/GenBank/DDBJ whole genome shotgun (WGS) entry which is preliminary data.</text>
</comment>
<dbReference type="EMBL" id="QGUI01000163">
    <property type="protein sequence ID" value="PZM99427.1"/>
    <property type="molecule type" value="Genomic_DNA"/>
</dbReference>
<dbReference type="Proteomes" id="UP000249324">
    <property type="component" value="Unassembled WGS sequence"/>
</dbReference>
<keyword evidence="3" id="KW-0805">Transcription regulation</keyword>
<evidence type="ECO:0000313" key="8">
    <source>
        <dbReference type="EMBL" id="PZM99427.1"/>
    </source>
</evidence>
<dbReference type="InterPro" id="IPR036388">
    <property type="entry name" value="WH-like_DNA-bd_sf"/>
</dbReference>
<reference evidence="7" key="4">
    <citation type="submission" date="2023-08" db="EMBL/GenBank/DDBJ databases">
        <authorList>
            <person name="Guima S.E.S."/>
            <person name="Martins L.F."/>
            <person name="Silva A.M."/>
            <person name="Setubal J.C."/>
        </authorList>
    </citation>
    <scope>NUCLEOTIDE SEQUENCE</scope>
    <source>
        <strain evidence="7">ZC4RG45</strain>
    </source>
</reference>
<dbReference type="GO" id="GO:0003700">
    <property type="term" value="F:DNA-binding transcription factor activity"/>
    <property type="evidence" value="ECO:0007669"/>
    <property type="project" value="InterPro"/>
</dbReference>
<proteinExistence type="predicted"/>
<dbReference type="SUPFAM" id="SSF46785">
    <property type="entry name" value="Winged helix' DNA-binding domain"/>
    <property type="match status" value="1"/>
</dbReference>
<sequence length="152" mass="16807">MSDSDLHLRNQLCFALYRATRLIQQIYRPLLDELGLTYPQYLVMLVLWERGTVTLKELGAELDLDSGTLSPLVKRLKAAGLVTTGRRAEDERSVEIALTGKGRSLRERARDIPAKIGCATQMQLEDIVALRTALGELADSLAESHTAMAAAR</sequence>
<reference evidence="7" key="1">
    <citation type="submission" date="2018-05" db="EMBL/GenBank/DDBJ databases">
        <authorList>
            <person name="Moura L."/>
            <person name="Setubal J.C."/>
        </authorList>
    </citation>
    <scope>NUCLEOTIDE SEQUENCE</scope>
    <source>
        <strain evidence="7">ZC4RG45</strain>
    </source>
</reference>
<gene>
    <name evidence="7" type="ORF">DIU77_011970</name>
    <name evidence="8" type="ORF">DIU77_05815</name>
</gene>
<dbReference type="GO" id="GO:0006950">
    <property type="term" value="P:response to stress"/>
    <property type="evidence" value="ECO:0007669"/>
    <property type="project" value="TreeGrafter"/>
</dbReference>
<feature type="domain" description="HTH marR-type" evidence="6">
    <location>
        <begin position="9"/>
        <end position="139"/>
    </location>
</feature>
<dbReference type="SMART" id="SM00347">
    <property type="entry name" value="HTH_MARR"/>
    <property type="match status" value="1"/>
</dbReference>
<dbReference type="Pfam" id="PF22381">
    <property type="entry name" value="Staph_reg_Sar_Rot"/>
    <property type="match status" value="1"/>
</dbReference>
<accession>A0A2W4JZM2</accession>
<dbReference type="STRING" id="1111738.GCA_000427905_02457"/>
<evidence type="ECO:0000256" key="1">
    <source>
        <dbReference type="ARBA" id="ARBA00004496"/>
    </source>
</evidence>
<dbReference type="EMBL" id="QGUI02000148">
    <property type="protein sequence ID" value="MFO7192950.1"/>
    <property type="molecule type" value="Genomic_DNA"/>
</dbReference>
<dbReference type="InterPro" id="IPR000835">
    <property type="entry name" value="HTH_MarR-typ"/>
</dbReference>
<dbReference type="InterPro" id="IPR055166">
    <property type="entry name" value="Transc_reg_Sar_Rot_HTH"/>
</dbReference>
<dbReference type="InterPro" id="IPR039422">
    <property type="entry name" value="MarR/SlyA-like"/>
</dbReference>
<evidence type="ECO:0000256" key="4">
    <source>
        <dbReference type="ARBA" id="ARBA00023125"/>
    </source>
</evidence>
<keyword evidence="2" id="KW-0963">Cytoplasm</keyword>
<organism evidence="8">
    <name type="scientific">Thermocrispum agreste</name>
    <dbReference type="NCBI Taxonomy" id="37925"/>
    <lineage>
        <taxon>Bacteria</taxon>
        <taxon>Bacillati</taxon>
        <taxon>Actinomycetota</taxon>
        <taxon>Actinomycetes</taxon>
        <taxon>Pseudonocardiales</taxon>
        <taxon>Pseudonocardiaceae</taxon>
        <taxon>Thermocrispum</taxon>
    </lineage>
</organism>
<dbReference type="PANTHER" id="PTHR33164:SF5">
    <property type="entry name" value="ORGANIC HYDROPEROXIDE RESISTANCE TRANSCRIPTIONAL REGULATOR"/>
    <property type="match status" value="1"/>
</dbReference>
<comment type="subcellular location">
    <subcellularLocation>
        <location evidence="1">Cytoplasm</location>
    </subcellularLocation>
</comment>